<dbReference type="KEGG" id="ebla:JGUZn3_20590"/>
<dbReference type="KEGG" id="ebla:JGUZn3_19920"/>
<keyword evidence="3" id="KW-1185">Reference proteome</keyword>
<protein>
    <submittedName>
        <fullName evidence="2">Uncharacterized protein</fullName>
    </submittedName>
</protein>
<name>A0A7H1NU04_9PROT</name>
<evidence type="ECO:0000313" key="3">
    <source>
        <dbReference type="Proteomes" id="UP000516349"/>
    </source>
</evidence>
<organism evidence="2 3">
    <name type="scientific">Entomobacter blattae</name>
    <dbReference type="NCBI Taxonomy" id="2762277"/>
    <lineage>
        <taxon>Bacteria</taxon>
        <taxon>Pseudomonadati</taxon>
        <taxon>Pseudomonadota</taxon>
        <taxon>Alphaproteobacteria</taxon>
        <taxon>Acetobacterales</taxon>
        <taxon>Acetobacteraceae</taxon>
        <taxon>Entomobacter</taxon>
    </lineage>
</organism>
<dbReference type="EMBL" id="CP060244">
    <property type="protein sequence ID" value="QNT79264.1"/>
    <property type="molecule type" value="Genomic_DNA"/>
</dbReference>
<evidence type="ECO:0000313" key="2">
    <source>
        <dbReference type="EMBL" id="QNT79264.1"/>
    </source>
</evidence>
<sequence length="50" mass="5938">MPWNYGNYTNDDLDQLQRFFTDIPNCEDALAEVTEEIEKRNEHHTPAVTR</sequence>
<proteinExistence type="predicted"/>
<accession>A0A7H1NU04</accession>
<evidence type="ECO:0000313" key="1">
    <source>
        <dbReference type="EMBL" id="QNT79197.1"/>
    </source>
</evidence>
<gene>
    <name evidence="1" type="ORF">JGUZn3_19920</name>
    <name evidence="2" type="ORF">JGUZn3_20590</name>
</gene>
<dbReference type="EMBL" id="CP060244">
    <property type="protein sequence ID" value="QNT79197.1"/>
    <property type="molecule type" value="Genomic_DNA"/>
</dbReference>
<dbReference type="Proteomes" id="UP000516349">
    <property type="component" value="Chromosome"/>
</dbReference>
<dbReference type="AlphaFoldDB" id="A0A7H1NU04"/>
<reference evidence="2 3" key="1">
    <citation type="submission" date="2020-08" db="EMBL/GenBank/DDBJ databases">
        <title>Complete genome sequence of Entomobacter blattae G55GP.</title>
        <authorList>
            <person name="Poehlein A."/>
            <person name="Guzman J."/>
            <person name="Daniel R."/>
            <person name="Vilcinskas A."/>
        </authorList>
    </citation>
    <scope>NUCLEOTIDE SEQUENCE [LARGE SCALE GENOMIC DNA]</scope>
    <source>
        <strain evidence="2 3">G55GP</strain>
    </source>
</reference>